<dbReference type="EMBL" id="HBIX01019429">
    <property type="protein sequence ID" value="CAE0721026.1"/>
    <property type="molecule type" value="Transcribed_RNA"/>
</dbReference>
<dbReference type="Gene3D" id="3.10.180.10">
    <property type="entry name" value="2,3-Dihydroxybiphenyl 1,2-Dioxygenase, domain 1"/>
    <property type="match status" value="1"/>
</dbReference>
<accession>A0A7S4ANX1</accession>
<protein>
    <recommendedName>
        <fullName evidence="4">VOC domain-containing protein</fullName>
    </recommendedName>
</protein>
<reference evidence="3" key="1">
    <citation type="submission" date="2021-01" db="EMBL/GenBank/DDBJ databases">
        <authorList>
            <person name="Corre E."/>
            <person name="Pelletier E."/>
            <person name="Niang G."/>
            <person name="Scheremetjew M."/>
            <person name="Finn R."/>
            <person name="Kale V."/>
            <person name="Holt S."/>
            <person name="Cochrane G."/>
            <person name="Meng A."/>
            <person name="Brown T."/>
            <person name="Cohen L."/>
        </authorList>
    </citation>
    <scope>NUCLEOTIDE SEQUENCE</scope>
    <source>
        <strain evidence="3">10249 10 AB</strain>
    </source>
</reference>
<feature type="compositionally biased region" description="Basic and acidic residues" evidence="1">
    <location>
        <begin position="209"/>
        <end position="221"/>
    </location>
</feature>
<evidence type="ECO:0000256" key="2">
    <source>
        <dbReference type="SAM" id="SignalP"/>
    </source>
</evidence>
<evidence type="ECO:0008006" key="4">
    <source>
        <dbReference type="Google" id="ProtNLM"/>
    </source>
</evidence>
<dbReference type="PANTHER" id="PTHR40280">
    <property type="entry name" value="BLR6907 PROTEIN"/>
    <property type="match status" value="1"/>
</dbReference>
<dbReference type="PANTHER" id="PTHR40280:SF1">
    <property type="entry name" value="VOC DOMAIN-CONTAINING PROTEIN"/>
    <property type="match status" value="1"/>
</dbReference>
<sequence>MMIMPFQRLLSWTVHWMVLLSLLAPRYRSSCHGFSSLASSSSFSSRISTKSSRMNSNSNDNDGSDNNILILDHININHEKGRHDWLKSFYGEAFLGCAWDPRKAKNLETGHKTLWANIGAHQFHLSEGSPDAQVLDGLVTIVHPSLGALKERYKAITSDPGSCLNDSRFNVAVANKDTNEEEEEEEALIVTDPWGSVFRVVEEQETNDDDRNGGISERDSRGSQPGATSEGLAIRDLTVYVPIDANLDGIGRFYRDVLGGELVAVSNDDEKNKKMVQIRMGPLQTLTFVPKESIEVNTHVDLREILEEKDNNDDDAEWRGTSTDLENYAVHISLYVADLPSCYQRAHELGLTYVNTRFSRRAYTLEEAVNDCMFRCLDIVDPENVEGGPILRLEHEVRSVLKKDGTKYKSCPFEEIPDNCVTLL</sequence>
<feature type="signal peptide" evidence="2">
    <location>
        <begin position="1"/>
        <end position="29"/>
    </location>
</feature>
<proteinExistence type="predicted"/>
<dbReference type="SUPFAM" id="SSF54593">
    <property type="entry name" value="Glyoxalase/Bleomycin resistance protein/Dihydroxybiphenyl dioxygenase"/>
    <property type="match status" value="1"/>
</dbReference>
<organism evidence="3">
    <name type="scientific">Pseudo-nitzschia australis</name>
    <dbReference type="NCBI Taxonomy" id="44445"/>
    <lineage>
        <taxon>Eukaryota</taxon>
        <taxon>Sar</taxon>
        <taxon>Stramenopiles</taxon>
        <taxon>Ochrophyta</taxon>
        <taxon>Bacillariophyta</taxon>
        <taxon>Bacillariophyceae</taxon>
        <taxon>Bacillariophycidae</taxon>
        <taxon>Bacillariales</taxon>
        <taxon>Bacillariaceae</taxon>
        <taxon>Pseudo-nitzschia</taxon>
    </lineage>
</organism>
<evidence type="ECO:0000256" key="1">
    <source>
        <dbReference type="SAM" id="MobiDB-lite"/>
    </source>
</evidence>
<name>A0A7S4ANX1_9STRA</name>
<feature type="chain" id="PRO_5031471625" description="VOC domain-containing protein" evidence="2">
    <location>
        <begin position="30"/>
        <end position="424"/>
    </location>
</feature>
<keyword evidence="2" id="KW-0732">Signal</keyword>
<gene>
    <name evidence="3" type="ORF">PAUS00366_LOCUS13781</name>
</gene>
<dbReference type="AlphaFoldDB" id="A0A7S4ANX1"/>
<evidence type="ECO:0000313" key="3">
    <source>
        <dbReference type="EMBL" id="CAE0721026.1"/>
    </source>
</evidence>
<dbReference type="InterPro" id="IPR029068">
    <property type="entry name" value="Glyas_Bleomycin-R_OHBP_Dase"/>
</dbReference>
<feature type="region of interest" description="Disordered" evidence="1">
    <location>
        <begin position="204"/>
        <end position="229"/>
    </location>
</feature>